<dbReference type="KEGG" id="ctm:Cabther_B0698"/>
<evidence type="ECO:0000313" key="2">
    <source>
        <dbReference type="Proteomes" id="UP000006791"/>
    </source>
</evidence>
<dbReference type="Proteomes" id="UP000006791">
    <property type="component" value="Chromosome 2"/>
</dbReference>
<sequence>MAVCLLLGLGWVSGGTDSASCLAKTQGQVMSDSEIIGNLKALRREMFDLLSQVAGKGAAAGRPSRRTMDYEAYRRTFEAYSAKIDDCYRRLSACYAQIDRVYRTNPNSPLYKPMTQAYLDAKAVFYNLKSTFNTIEPPDTLRTEAVAVADRRLNERIATSARTATLPPAPAEAAKDIIESDESRFIGNFDSVEMFLLVKGDMACYVMFGWKEVTTDDTGKSSEQFHLSVVRSEMFPFTPAVRALSPTQHLENALKLKIAAVDAQGEVLSDLSEFFARAKSYSRMN</sequence>
<keyword evidence="2" id="KW-1185">Reference proteome</keyword>
<proteinExistence type="predicted"/>
<gene>
    <name evidence="1" type="ordered locus">Cabther_B0698</name>
</gene>
<name>G2LL20_CHLTF</name>
<protein>
    <submittedName>
        <fullName evidence="1">Uncharacterized protein</fullName>
    </submittedName>
</protein>
<dbReference type="EMBL" id="CP002515">
    <property type="protein sequence ID" value="AEP13696.1"/>
    <property type="molecule type" value="Genomic_DNA"/>
</dbReference>
<dbReference type="HOGENOM" id="CLU_1025631_0_0_0"/>
<dbReference type="AlphaFoldDB" id="G2LL20"/>
<reference evidence="1 2" key="1">
    <citation type="journal article" date="2012" name="Environ. Microbiol.">
        <title>Complete genome of Candidatus Chloracidobacterium thermophilum, a chlorophyll-based photoheterotroph belonging to the phylum Acidobacteria.</title>
        <authorList>
            <person name="Garcia Costas A.M."/>
            <person name="Liu Z."/>
            <person name="Tomsho L.P."/>
            <person name="Schuster S.C."/>
            <person name="Ward D.M."/>
            <person name="Bryant D.A."/>
        </authorList>
    </citation>
    <scope>NUCLEOTIDE SEQUENCE [LARGE SCALE GENOMIC DNA]</scope>
    <source>
        <strain evidence="1 2">B</strain>
    </source>
</reference>
<accession>G2LL20</accession>
<evidence type="ECO:0000313" key="1">
    <source>
        <dbReference type="EMBL" id="AEP13696.1"/>
    </source>
</evidence>
<organism evidence="1 2">
    <name type="scientific">Chloracidobacterium thermophilum (strain B)</name>
    <dbReference type="NCBI Taxonomy" id="981222"/>
    <lineage>
        <taxon>Bacteria</taxon>
        <taxon>Pseudomonadati</taxon>
        <taxon>Acidobacteriota</taxon>
        <taxon>Terriglobia</taxon>
        <taxon>Terriglobales</taxon>
        <taxon>Acidobacteriaceae</taxon>
        <taxon>Chloracidobacterium</taxon>
    </lineage>
</organism>